<dbReference type="PANTHER" id="PTHR30578:SF0">
    <property type="entry name" value="ION-TRANSLOCATING OXIDOREDUCTASE COMPLEX SUBUNIT D"/>
    <property type="match status" value="1"/>
</dbReference>
<dbReference type="KEGG" id="ccl:Clocl_0067"/>
<evidence type="ECO:0000256" key="5">
    <source>
        <dbReference type="ARBA" id="ARBA00022692"/>
    </source>
</evidence>
<keyword evidence="1 10" id="KW-0813">Transport</keyword>
<comment type="subcellular location">
    <subcellularLocation>
        <location evidence="10">Cell membrane</location>
        <topology evidence="10">Multi-pass membrane protein</topology>
    </subcellularLocation>
</comment>
<reference evidence="11 12" key="2">
    <citation type="journal article" date="2012" name="Stand. Genomic Sci.">
        <title>Complete Genome Sequence of Clostridium clariflavum DSM 19732.</title>
        <authorList>
            <person name="Izquierdo J.A."/>
            <person name="Goodwin L."/>
            <person name="Davenport K.W."/>
            <person name="Teshima H."/>
            <person name="Bruce D."/>
            <person name="Detter C."/>
            <person name="Tapia R."/>
            <person name="Han S."/>
            <person name="Land M."/>
            <person name="Hauser L."/>
            <person name="Jeffries C.D."/>
            <person name="Han J."/>
            <person name="Pitluck S."/>
            <person name="Nolan M."/>
            <person name="Chen A."/>
            <person name="Huntemann M."/>
            <person name="Mavromatis K."/>
            <person name="Mikhailova N."/>
            <person name="Liolios K."/>
            <person name="Woyke T."/>
            <person name="Lynd L.R."/>
        </authorList>
    </citation>
    <scope>NUCLEOTIDE SEQUENCE [LARGE SCALE GENOMIC DNA]</scope>
    <source>
        <strain evidence="12">DSM 19732 / NBRC 101661 / EBR45</strain>
    </source>
</reference>
<evidence type="ECO:0000313" key="12">
    <source>
        <dbReference type="Proteomes" id="UP000005435"/>
    </source>
</evidence>
<evidence type="ECO:0000256" key="1">
    <source>
        <dbReference type="ARBA" id="ARBA00022448"/>
    </source>
</evidence>
<feature type="transmembrane region" description="Helical" evidence="10">
    <location>
        <begin position="45"/>
        <end position="62"/>
    </location>
</feature>
<feature type="transmembrane region" description="Helical" evidence="10">
    <location>
        <begin position="219"/>
        <end position="239"/>
    </location>
</feature>
<evidence type="ECO:0000256" key="7">
    <source>
        <dbReference type="ARBA" id="ARBA00022982"/>
    </source>
</evidence>
<keyword evidence="5 10" id="KW-0812">Transmembrane</keyword>
<keyword evidence="8 10" id="KW-1133">Transmembrane helix</keyword>
<evidence type="ECO:0000256" key="8">
    <source>
        <dbReference type="ARBA" id="ARBA00022989"/>
    </source>
</evidence>
<dbReference type="Pfam" id="PF03116">
    <property type="entry name" value="NQR2_RnfD_RnfE"/>
    <property type="match status" value="1"/>
</dbReference>
<keyword evidence="3 10" id="KW-0285">Flavoprotein</keyword>
<evidence type="ECO:0000256" key="2">
    <source>
        <dbReference type="ARBA" id="ARBA00022553"/>
    </source>
</evidence>
<name>G8LZG1_ACECE</name>
<dbReference type="EMBL" id="CP003065">
    <property type="protein sequence ID" value="AEV66824.1"/>
    <property type="molecule type" value="Genomic_DNA"/>
</dbReference>
<comment type="subunit">
    <text evidence="10">The complex is composed of six subunits: RnfA, RnfB, RnfC, RnfD, RnfE and RnfG.</text>
</comment>
<feature type="modified residue" description="FMN phosphoryl threonine" evidence="10">
    <location>
        <position position="164"/>
    </location>
</feature>
<accession>G8LZG1</accession>
<dbReference type="RefSeq" id="WP_014253462.1">
    <property type="nucleotide sequence ID" value="NC_016627.1"/>
</dbReference>
<evidence type="ECO:0000313" key="11">
    <source>
        <dbReference type="EMBL" id="AEV66824.1"/>
    </source>
</evidence>
<evidence type="ECO:0000256" key="3">
    <source>
        <dbReference type="ARBA" id="ARBA00022630"/>
    </source>
</evidence>
<comment type="similarity">
    <text evidence="10">Belongs to the NqrB/RnfD family.</text>
</comment>
<dbReference type="GO" id="GO:0022900">
    <property type="term" value="P:electron transport chain"/>
    <property type="evidence" value="ECO:0007669"/>
    <property type="project" value="UniProtKB-UniRule"/>
</dbReference>
<dbReference type="Proteomes" id="UP000005435">
    <property type="component" value="Chromosome"/>
</dbReference>
<feature type="transmembrane region" description="Helical" evidence="10">
    <location>
        <begin position="21"/>
        <end position="39"/>
    </location>
</feature>
<evidence type="ECO:0000256" key="6">
    <source>
        <dbReference type="ARBA" id="ARBA00022967"/>
    </source>
</evidence>
<protein>
    <recommendedName>
        <fullName evidence="10">Ion-translocating oxidoreductase complex subunit D</fullName>
        <ecNumber evidence="10">7.-.-.-</ecNumber>
    </recommendedName>
    <alternativeName>
        <fullName evidence="10">Rnf electron transport complex subunit D</fullName>
    </alternativeName>
</protein>
<dbReference type="GO" id="GO:0055085">
    <property type="term" value="P:transmembrane transport"/>
    <property type="evidence" value="ECO:0007669"/>
    <property type="project" value="InterPro"/>
</dbReference>
<evidence type="ECO:0000256" key="10">
    <source>
        <dbReference type="HAMAP-Rule" id="MF_00462"/>
    </source>
</evidence>
<keyword evidence="9 10" id="KW-0472">Membrane</keyword>
<dbReference type="GO" id="GO:0005886">
    <property type="term" value="C:plasma membrane"/>
    <property type="evidence" value="ECO:0007669"/>
    <property type="project" value="UniProtKB-SubCell"/>
</dbReference>
<feature type="transmembrane region" description="Helical" evidence="10">
    <location>
        <begin position="83"/>
        <end position="108"/>
    </location>
</feature>
<dbReference type="InterPro" id="IPR004338">
    <property type="entry name" value="NqrB/RnfD"/>
</dbReference>
<dbReference type="HAMAP" id="MF_00462">
    <property type="entry name" value="RsxD_RnfD"/>
    <property type="match status" value="1"/>
</dbReference>
<evidence type="ECO:0000256" key="9">
    <source>
        <dbReference type="ARBA" id="ARBA00023136"/>
    </source>
</evidence>
<dbReference type="NCBIfam" id="TIGR01946">
    <property type="entry name" value="rnfD"/>
    <property type="match status" value="1"/>
</dbReference>
<gene>
    <name evidence="10" type="primary">rnfD</name>
    <name evidence="11" type="ordered locus">Clocl_0067</name>
</gene>
<dbReference type="EC" id="7.-.-.-" evidence="10"/>
<keyword evidence="7 10" id="KW-0249">Electron transport</keyword>
<dbReference type="eggNOG" id="COG4658">
    <property type="taxonomic scope" value="Bacteria"/>
</dbReference>
<keyword evidence="2 10" id="KW-0597">Phosphoprotein</keyword>
<feature type="transmembrane region" description="Helical" evidence="10">
    <location>
        <begin position="275"/>
        <end position="293"/>
    </location>
</feature>
<dbReference type="PANTHER" id="PTHR30578">
    <property type="entry name" value="ELECTRON TRANSPORT COMPLEX PROTEIN RNFD"/>
    <property type="match status" value="1"/>
</dbReference>
<dbReference type="STRING" id="720554.Clocl_0067"/>
<proteinExistence type="inferred from homology"/>
<evidence type="ECO:0000256" key="4">
    <source>
        <dbReference type="ARBA" id="ARBA00022643"/>
    </source>
</evidence>
<keyword evidence="6 10" id="KW-1278">Translocase</keyword>
<feature type="transmembrane region" description="Helical" evidence="10">
    <location>
        <begin position="245"/>
        <end position="263"/>
    </location>
</feature>
<keyword evidence="12" id="KW-1185">Reference proteome</keyword>
<reference evidence="12" key="1">
    <citation type="submission" date="2011-12" db="EMBL/GenBank/DDBJ databases">
        <title>Complete sequence of Clostridium clariflavum DSM 19732.</title>
        <authorList>
            <consortium name="US DOE Joint Genome Institute"/>
            <person name="Lucas S."/>
            <person name="Han J."/>
            <person name="Lapidus A."/>
            <person name="Cheng J.-F."/>
            <person name="Goodwin L."/>
            <person name="Pitluck S."/>
            <person name="Peters L."/>
            <person name="Teshima H."/>
            <person name="Detter J.C."/>
            <person name="Han C."/>
            <person name="Tapia R."/>
            <person name="Land M."/>
            <person name="Hauser L."/>
            <person name="Kyrpides N."/>
            <person name="Ivanova N."/>
            <person name="Pagani I."/>
            <person name="Kitzmiller T."/>
            <person name="Lynd L."/>
            <person name="Izquierdo J."/>
            <person name="Woyke T."/>
        </authorList>
    </citation>
    <scope>NUCLEOTIDE SEQUENCE [LARGE SCALE GENOMIC DNA]</scope>
    <source>
        <strain evidence="12">DSM 19732 / NBRC 101661 / EBR45</strain>
    </source>
</reference>
<sequence length="329" mass="35400" precursor="true">MENRLIVSSSPHFRANTNTQRIMLDVIIALLPATVAGIYFFGSRAALVIFVTILSCVISEYLSRKALKKESTISDLSAVVTGLLLALNLPSTIPLWMAAIGGVVAIVIAKQLFGGLGQNFMNPALVARVFLLNAFLKHMTSFEKPIGVDVVSSATSIDAISSATPLYQMKEFVKGNAAYLPEYWDLFIGKIAGCIGETSVIALLIGAAYLLYRRVISPEIPVTFIGSVALLTWIFGGKTLFTGDWLYHVLSGGLMIGAFFMATDYATSPVTFKGRVIMGLGCGILTAVIRLYTGYPEGVSYAILLMNICVPLIDRYTVPKSFGGEKAVA</sequence>
<keyword evidence="4 10" id="KW-0288">FMN</keyword>
<comment type="cofactor">
    <cofactor evidence="10">
        <name>FMN</name>
        <dbReference type="ChEBI" id="CHEBI:58210"/>
    </cofactor>
</comment>
<organism evidence="11 12">
    <name type="scientific">Acetivibrio clariflavus (strain DSM 19732 / NBRC 101661 / EBR45)</name>
    <name type="common">Clostridium clariflavum</name>
    <dbReference type="NCBI Taxonomy" id="720554"/>
    <lineage>
        <taxon>Bacteria</taxon>
        <taxon>Bacillati</taxon>
        <taxon>Bacillota</taxon>
        <taxon>Clostridia</taxon>
        <taxon>Eubacteriales</taxon>
        <taxon>Oscillospiraceae</taxon>
        <taxon>Acetivibrio</taxon>
    </lineage>
</organism>
<keyword evidence="10" id="KW-1003">Cell membrane</keyword>
<feature type="transmembrane region" description="Helical" evidence="10">
    <location>
        <begin position="187"/>
        <end position="212"/>
    </location>
</feature>
<dbReference type="HOGENOM" id="CLU_042020_1_0_9"/>
<dbReference type="AlphaFoldDB" id="G8LZG1"/>
<dbReference type="InterPro" id="IPR011303">
    <property type="entry name" value="RnfD_bac"/>
</dbReference>
<comment type="function">
    <text evidence="10">Part of a membrane-bound complex that couples electron transfer with translocation of ions across the membrane.</text>
</comment>
<dbReference type="OrthoDB" id="9776359at2"/>